<accession>A0A7S3MTC7</accession>
<dbReference type="GO" id="GO:0042765">
    <property type="term" value="C:GPI-anchor transamidase complex"/>
    <property type="evidence" value="ECO:0007669"/>
    <property type="project" value="InterPro"/>
</dbReference>
<evidence type="ECO:0000256" key="4">
    <source>
        <dbReference type="ARBA" id="ARBA00022729"/>
    </source>
</evidence>
<evidence type="ECO:0000256" key="1">
    <source>
        <dbReference type="ARBA" id="ARBA00004687"/>
    </source>
</evidence>
<dbReference type="GO" id="GO:0006508">
    <property type="term" value="P:proteolysis"/>
    <property type="evidence" value="ECO:0007669"/>
    <property type="project" value="InterPro"/>
</dbReference>
<keyword evidence="3" id="KW-0337">GPI-anchor biosynthesis</keyword>
<dbReference type="GO" id="GO:0016255">
    <property type="term" value="P:attachment of GPI anchor to protein"/>
    <property type="evidence" value="ECO:0007669"/>
    <property type="project" value="InterPro"/>
</dbReference>
<protein>
    <submittedName>
        <fullName evidence="5">Uncharacterized protein</fullName>
    </submittedName>
</protein>
<comment type="similarity">
    <text evidence="2">Belongs to the peptidase C13 family.</text>
</comment>
<dbReference type="EMBL" id="HBIH01000394">
    <property type="protein sequence ID" value="CAE0319610.1"/>
    <property type="molecule type" value="Transcribed_RNA"/>
</dbReference>
<evidence type="ECO:0000256" key="3">
    <source>
        <dbReference type="ARBA" id="ARBA00022502"/>
    </source>
</evidence>
<reference evidence="5" key="1">
    <citation type="submission" date="2021-01" db="EMBL/GenBank/DDBJ databases">
        <authorList>
            <person name="Corre E."/>
            <person name="Pelletier E."/>
            <person name="Niang G."/>
            <person name="Scheremetjew M."/>
            <person name="Finn R."/>
            <person name="Kale V."/>
            <person name="Holt S."/>
            <person name="Cochrane G."/>
            <person name="Meng A."/>
            <person name="Brown T."/>
            <person name="Cohen L."/>
        </authorList>
    </citation>
    <scope>NUCLEOTIDE SEQUENCE</scope>
    <source>
        <strain evidence="5">S3</strain>
    </source>
</reference>
<evidence type="ECO:0000313" key="5">
    <source>
        <dbReference type="EMBL" id="CAE0319610.1"/>
    </source>
</evidence>
<proteinExistence type="inferred from homology"/>
<dbReference type="InterPro" id="IPR028361">
    <property type="entry name" value="GPI_transamidase"/>
</dbReference>
<dbReference type="PANTHER" id="PTHR48067">
    <property type="entry name" value="GPI-ANCHOR TRANSAMIDASE"/>
    <property type="match status" value="1"/>
</dbReference>
<name>A0A7S3MTC7_9SPIT</name>
<gene>
    <name evidence="5" type="ORF">SINC0208_LOCUS187</name>
</gene>
<evidence type="ECO:0000256" key="2">
    <source>
        <dbReference type="ARBA" id="ARBA00009941"/>
    </source>
</evidence>
<dbReference type="GO" id="GO:0006506">
    <property type="term" value="P:GPI anchor biosynthetic process"/>
    <property type="evidence" value="ECO:0007669"/>
    <property type="project" value="UniProtKB-UniPathway"/>
</dbReference>
<comment type="pathway">
    <text evidence="1">Glycolipid biosynthesis; glycosylphosphatidylinositol-anchor biosynthesis.</text>
</comment>
<sequence>MHIKKMYKEMFMIIDTCQAMSLFEGVEAPNLFLMGTSVNGQSAYSYQYDAELNQDLNDRFSFFFLYQFLRNIYREKFTASTKMSDLFSLFPFLTLESNLAVKNNHNSRLISDVYLKEYIPLPKSNLIAKQIKEYDLDEVPSYSDFLAN</sequence>
<dbReference type="Gene3D" id="3.40.50.1460">
    <property type="match status" value="1"/>
</dbReference>
<dbReference type="Pfam" id="PF01650">
    <property type="entry name" value="Peptidase_C13"/>
    <property type="match status" value="1"/>
</dbReference>
<dbReference type="AlphaFoldDB" id="A0A7S3MTC7"/>
<keyword evidence="4" id="KW-0732">Signal</keyword>
<dbReference type="GO" id="GO:0003923">
    <property type="term" value="F:GPI-anchor transamidase activity"/>
    <property type="evidence" value="ECO:0007669"/>
    <property type="project" value="InterPro"/>
</dbReference>
<dbReference type="UniPathway" id="UPA00196"/>
<dbReference type="InterPro" id="IPR001096">
    <property type="entry name" value="Peptidase_C13"/>
</dbReference>
<organism evidence="5">
    <name type="scientific">Strombidium inclinatum</name>
    <dbReference type="NCBI Taxonomy" id="197538"/>
    <lineage>
        <taxon>Eukaryota</taxon>
        <taxon>Sar</taxon>
        <taxon>Alveolata</taxon>
        <taxon>Ciliophora</taxon>
        <taxon>Intramacronucleata</taxon>
        <taxon>Spirotrichea</taxon>
        <taxon>Oligotrichia</taxon>
        <taxon>Strombidiidae</taxon>
        <taxon>Strombidium</taxon>
    </lineage>
</organism>
<dbReference type="PANTHER" id="PTHR48067:SF1">
    <property type="entry name" value="GPI-ANCHOR TRANSAMIDASE"/>
    <property type="match status" value="1"/>
</dbReference>